<evidence type="ECO:0000259" key="1">
    <source>
        <dbReference type="Pfam" id="PF19502"/>
    </source>
</evidence>
<gene>
    <name evidence="2" type="ORF">AAA799N04_01163</name>
</gene>
<proteinExistence type="predicted"/>
<protein>
    <recommendedName>
        <fullName evidence="1">DUF6036 domain-containing protein</fullName>
    </recommendedName>
</protein>
<evidence type="ECO:0000313" key="3">
    <source>
        <dbReference type="Proteomes" id="UP000028059"/>
    </source>
</evidence>
<feature type="domain" description="DUF6036" evidence="1">
    <location>
        <begin position="70"/>
        <end position="133"/>
    </location>
</feature>
<name>A0A081RMG8_9ARCH</name>
<reference evidence="2 3" key="1">
    <citation type="submission" date="2014-06" db="EMBL/GenBank/DDBJ databases">
        <authorList>
            <person name="Ngugi D.K."/>
            <person name="Blom J."/>
            <person name="Alam I."/>
            <person name="Rashid M."/>
            <person name="Ba Alawi W."/>
            <person name="Zhang G."/>
            <person name="Hikmawan T."/>
            <person name="Guan Y."/>
            <person name="Antunes A."/>
            <person name="Siam R."/>
            <person name="ElDorry H."/>
            <person name="Bajic V."/>
            <person name="Stingl U."/>
        </authorList>
    </citation>
    <scope>NUCLEOTIDE SEQUENCE [LARGE SCALE GENOMIC DNA]</scope>
    <source>
        <strain evidence="2">SCGC AAA799-N04</strain>
    </source>
</reference>
<dbReference type="AlphaFoldDB" id="A0A081RMG8"/>
<dbReference type="InterPro" id="IPR043519">
    <property type="entry name" value="NT_sf"/>
</dbReference>
<dbReference type="SUPFAM" id="SSF81301">
    <property type="entry name" value="Nucleotidyltransferase"/>
    <property type="match status" value="1"/>
</dbReference>
<dbReference type="Proteomes" id="UP000028059">
    <property type="component" value="Unassembled WGS sequence"/>
</dbReference>
<comment type="caution">
    <text evidence="2">The sequence shown here is derived from an EMBL/GenBank/DDBJ whole genome shotgun (WGS) entry which is preliminary data.</text>
</comment>
<evidence type="ECO:0000313" key="2">
    <source>
        <dbReference type="EMBL" id="KEQ56391.1"/>
    </source>
</evidence>
<organism evidence="2 3">
    <name type="scientific">Marine Group I thaumarchaeote SCGC AAA799-N04</name>
    <dbReference type="NCBI Taxonomy" id="1502293"/>
    <lineage>
        <taxon>Archaea</taxon>
        <taxon>Nitrososphaerota</taxon>
        <taxon>Marine Group I</taxon>
    </lineage>
</organism>
<dbReference type="Pfam" id="PF19502">
    <property type="entry name" value="DUF6036"/>
    <property type="match status" value="1"/>
</dbReference>
<accession>A0A081RMG8</accession>
<dbReference type="InterPro" id="IPR045792">
    <property type="entry name" value="DUF6036"/>
</dbReference>
<sequence length="142" mass="16634">MLHTDEQRQSQDLDFVVAEQITNDEFLDKGYKIDLQRGRKFTPRGYKIDVYHERSLNDILLEYIIKTADTIPVDNKGTTVNTISLEGLIVAKFRAGRDQDIEDLQRLSIRCESKIDWNEIKNLTKNDVEYHNIEQAIRLYTS</sequence>
<keyword evidence="3" id="KW-1185">Reference proteome</keyword>
<dbReference type="EMBL" id="JOKN01000020">
    <property type="protein sequence ID" value="KEQ56391.1"/>
    <property type="molecule type" value="Genomic_DNA"/>
</dbReference>